<dbReference type="Proteomes" id="UP000051386">
    <property type="component" value="Unassembled WGS sequence"/>
</dbReference>
<evidence type="ECO:0000313" key="2">
    <source>
        <dbReference type="Proteomes" id="UP000051386"/>
    </source>
</evidence>
<comment type="caution">
    <text evidence="1">The sequence shown here is derived from an EMBL/GenBank/DDBJ whole genome shotgun (WGS) entry which is preliminary data.</text>
</comment>
<proteinExistence type="predicted"/>
<organism evidence="1 2">
    <name type="scientific">Stenotrophomonas chelatiphaga</name>
    <dbReference type="NCBI Taxonomy" id="517011"/>
    <lineage>
        <taxon>Bacteria</taxon>
        <taxon>Pseudomonadati</taxon>
        <taxon>Pseudomonadota</taxon>
        <taxon>Gammaproteobacteria</taxon>
        <taxon>Lysobacterales</taxon>
        <taxon>Lysobacteraceae</taxon>
        <taxon>Stenotrophomonas</taxon>
    </lineage>
</organism>
<name>A0A0R0CPJ8_9GAMM</name>
<dbReference type="RefSeq" id="WP_057687173.1">
    <property type="nucleotide sequence ID" value="NZ_JANUEG010000018.1"/>
</dbReference>
<protein>
    <submittedName>
        <fullName evidence="1">Uncharacterized protein</fullName>
    </submittedName>
</protein>
<sequence length="61" mass="6517">MRHPPAPPAGAAASDDALLEGLLQLAVEGHTDQTQFQQIGEEVFTRLLDTYGVDSGTPRAR</sequence>
<dbReference type="EMBL" id="LDJK01000076">
    <property type="protein sequence ID" value="KRG71885.1"/>
    <property type="molecule type" value="Genomic_DNA"/>
</dbReference>
<dbReference type="AlphaFoldDB" id="A0A0R0CPJ8"/>
<reference evidence="1 2" key="1">
    <citation type="submission" date="2015-05" db="EMBL/GenBank/DDBJ databases">
        <title>Genome sequencing and analysis of members of genus Stenotrophomonas.</title>
        <authorList>
            <person name="Patil P.P."/>
            <person name="Midha S."/>
            <person name="Patil P.B."/>
        </authorList>
    </citation>
    <scope>NUCLEOTIDE SEQUENCE [LARGE SCALE GENOMIC DNA]</scope>
    <source>
        <strain evidence="1 2">DSM 21508</strain>
    </source>
</reference>
<dbReference type="PATRIC" id="fig|517011.3.peg.3055"/>
<gene>
    <name evidence="1" type="ORF">ABB28_14980</name>
</gene>
<keyword evidence="2" id="KW-1185">Reference proteome</keyword>
<accession>A0A0R0CPJ8</accession>
<evidence type="ECO:0000313" key="1">
    <source>
        <dbReference type="EMBL" id="KRG71885.1"/>
    </source>
</evidence>